<evidence type="ECO:0000313" key="5">
    <source>
        <dbReference type="EMBL" id="AIE84161.1"/>
    </source>
</evidence>
<evidence type="ECO:0000256" key="2">
    <source>
        <dbReference type="SAM" id="MobiDB-lite"/>
    </source>
</evidence>
<dbReference type="InterPro" id="IPR043202">
    <property type="entry name" value="Band-7_stomatin-like"/>
</dbReference>
<protein>
    <submittedName>
        <fullName evidence="5">Putative stomatin/prohibitin-family membrane protease subunit</fullName>
    </submittedName>
</protein>
<evidence type="ECO:0000256" key="3">
    <source>
        <dbReference type="SAM" id="Phobius"/>
    </source>
</evidence>
<feature type="region of interest" description="Disordered" evidence="2">
    <location>
        <begin position="289"/>
        <end position="321"/>
    </location>
</feature>
<dbReference type="Pfam" id="PF01145">
    <property type="entry name" value="Band_7"/>
    <property type="match status" value="1"/>
</dbReference>
<dbReference type="AlphaFoldDB" id="A0A068NL12"/>
<dbReference type="FunFam" id="3.30.479.30:FF:000004">
    <property type="entry name" value="Putative membrane protease family, stomatin"/>
    <property type="match status" value="1"/>
</dbReference>
<keyword evidence="6" id="KW-1185">Reference proteome</keyword>
<dbReference type="SUPFAM" id="SSF117892">
    <property type="entry name" value="Band 7/SPFH domain"/>
    <property type="match status" value="1"/>
</dbReference>
<comment type="similarity">
    <text evidence="1">Belongs to the band 7/mec-2 family.</text>
</comment>
<dbReference type="GO" id="GO:0008233">
    <property type="term" value="F:peptidase activity"/>
    <property type="evidence" value="ECO:0007669"/>
    <property type="project" value="UniProtKB-KW"/>
</dbReference>
<feature type="compositionally biased region" description="Basic and acidic residues" evidence="2">
    <location>
        <begin position="308"/>
        <end position="321"/>
    </location>
</feature>
<keyword evidence="3" id="KW-0472">Membrane</keyword>
<name>A0A068NL12_FIMGI</name>
<dbReference type="Gene3D" id="3.30.479.30">
    <property type="entry name" value="Band 7 domain"/>
    <property type="match status" value="1"/>
</dbReference>
<feature type="transmembrane region" description="Helical" evidence="3">
    <location>
        <begin position="30"/>
        <end position="52"/>
    </location>
</feature>
<evidence type="ECO:0000313" key="6">
    <source>
        <dbReference type="Proteomes" id="UP000027982"/>
    </source>
</evidence>
<dbReference type="STRING" id="661478.OP10G_0793"/>
<dbReference type="PANTHER" id="PTHR10264">
    <property type="entry name" value="BAND 7 PROTEIN-RELATED"/>
    <property type="match status" value="1"/>
</dbReference>
<accession>A0A068NL12</accession>
<dbReference type="GO" id="GO:0098552">
    <property type="term" value="C:side of membrane"/>
    <property type="evidence" value="ECO:0007669"/>
    <property type="project" value="UniProtKB-ARBA"/>
</dbReference>
<evidence type="ECO:0000256" key="1">
    <source>
        <dbReference type="ARBA" id="ARBA00008164"/>
    </source>
</evidence>
<gene>
    <name evidence="5" type="ORF">OP10G_0793</name>
</gene>
<dbReference type="KEGG" id="fgi:OP10G_0793"/>
<keyword evidence="5" id="KW-0378">Hydrolase</keyword>
<dbReference type="GO" id="GO:0005886">
    <property type="term" value="C:plasma membrane"/>
    <property type="evidence" value="ECO:0007669"/>
    <property type="project" value="InterPro"/>
</dbReference>
<dbReference type="eggNOG" id="COG0330">
    <property type="taxonomic scope" value="Bacteria"/>
</dbReference>
<dbReference type="PRINTS" id="PR00721">
    <property type="entry name" value="STOMATIN"/>
</dbReference>
<dbReference type="OrthoDB" id="9809197at2"/>
<dbReference type="Gene3D" id="6.10.250.2090">
    <property type="match status" value="1"/>
</dbReference>
<dbReference type="HOGENOM" id="CLU_024949_3_2_0"/>
<dbReference type="RefSeq" id="WP_025227192.1">
    <property type="nucleotide sequence ID" value="NZ_CP007139.1"/>
</dbReference>
<keyword evidence="5" id="KW-0645">Protease</keyword>
<dbReference type="InterPro" id="IPR001107">
    <property type="entry name" value="Band_7"/>
</dbReference>
<keyword evidence="3" id="KW-0812">Transmembrane</keyword>
<dbReference type="GO" id="GO:0006508">
    <property type="term" value="P:proteolysis"/>
    <property type="evidence" value="ECO:0007669"/>
    <property type="project" value="UniProtKB-KW"/>
</dbReference>
<dbReference type="InterPro" id="IPR001972">
    <property type="entry name" value="Stomatin_HflK_fam"/>
</dbReference>
<dbReference type="Proteomes" id="UP000027982">
    <property type="component" value="Chromosome"/>
</dbReference>
<feature type="domain" description="Band 7" evidence="4">
    <location>
        <begin position="46"/>
        <end position="203"/>
    </location>
</feature>
<sequence>MVNPLPLIVFILLAVAGVFAVHPGAANPASAGLYFLWLLASLIIASAFRVAAQWEKALIFRLGRFQAVKGPGMFTVLPLVDQVRIVDTRILTLEIPRQEAITKDNVPVTLDGVIFLRVNEPKDAIMQVQNYQHAIRQYAQTALRDVVGAATLDEILADREALGKRIEEMVESEVIGWGLEVAAIRIQDILLPEDLKRVMARQASAEREKRANITKSEGDRLAAENLAAAASTMAASPGALQLRSLQTLDSLGNSPSNTVVLAVPVEVMTALQAIPKLVNQSAVVENKPKEIEKAPPAPLAEGFFRSQPKVDAEETDLEDRA</sequence>
<organism evidence="5 6">
    <name type="scientific">Fimbriimonas ginsengisoli Gsoil 348</name>
    <dbReference type="NCBI Taxonomy" id="661478"/>
    <lineage>
        <taxon>Bacteria</taxon>
        <taxon>Bacillati</taxon>
        <taxon>Armatimonadota</taxon>
        <taxon>Fimbriimonadia</taxon>
        <taxon>Fimbriimonadales</taxon>
        <taxon>Fimbriimonadaceae</taxon>
        <taxon>Fimbriimonas</taxon>
    </lineage>
</organism>
<evidence type="ECO:0000259" key="4">
    <source>
        <dbReference type="SMART" id="SM00244"/>
    </source>
</evidence>
<dbReference type="SMART" id="SM00244">
    <property type="entry name" value="PHB"/>
    <property type="match status" value="1"/>
</dbReference>
<keyword evidence="3" id="KW-1133">Transmembrane helix</keyword>
<dbReference type="PANTHER" id="PTHR10264:SF19">
    <property type="entry name" value="AT06885P-RELATED"/>
    <property type="match status" value="1"/>
</dbReference>
<proteinExistence type="inferred from homology"/>
<dbReference type="EMBL" id="CP007139">
    <property type="protein sequence ID" value="AIE84161.1"/>
    <property type="molecule type" value="Genomic_DNA"/>
</dbReference>
<reference evidence="5 6" key="1">
    <citation type="journal article" date="2014" name="PLoS ONE">
        <title>The first complete genome sequence of the class fimbriimonadia in the phylum armatimonadetes.</title>
        <authorList>
            <person name="Hu Z.Y."/>
            <person name="Wang Y.Z."/>
            <person name="Im W.T."/>
            <person name="Wang S.Y."/>
            <person name="Zhao G.P."/>
            <person name="Zheng H.J."/>
            <person name="Quan Z.X."/>
        </authorList>
    </citation>
    <scope>NUCLEOTIDE SEQUENCE [LARGE SCALE GENOMIC DNA]</scope>
    <source>
        <strain evidence="5">Gsoil 348</strain>
    </source>
</reference>
<dbReference type="InterPro" id="IPR036013">
    <property type="entry name" value="Band_7/SPFH_dom_sf"/>
</dbReference>